<evidence type="ECO:0000313" key="9">
    <source>
        <dbReference type="EMBL" id="ETV72352.1"/>
    </source>
</evidence>
<keyword evidence="3 6" id="KW-0175">Coiled coil</keyword>
<accession>W4FXY1</accession>
<evidence type="ECO:0000256" key="5">
    <source>
        <dbReference type="PROSITE-ProRule" id="PRU00283"/>
    </source>
</evidence>
<dbReference type="Gene3D" id="3.40.850.10">
    <property type="entry name" value="Kinesin motor domain"/>
    <property type="match status" value="1"/>
</dbReference>
<proteinExistence type="inferred from homology"/>
<comment type="similarity">
    <text evidence="5">Belongs to the TRAFAC class myosin-kinesin ATPase superfamily. Kinesin family.</text>
</comment>
<dbReference type="InterPro" id="IPR001849">
    <property type="entry name" value="PH_domain"/>
</dbReference>
<dbReference type="GO" id="GO:0010970">
    <property type="term" value="P:transport along microtubule"/>
    <property type="evidence" value="ECO:0007669"/>
    <property type="project" value="UniProtKB-ARBA"/>
</dbReference>
<evidence type="ECO:0000256" key="4">
    <source>
        <dbReference type="ARBA" id="ARBA00023175"/>
    </source>
</evidence>
<evidence type="ECO:0000256" key="2">
    <source>
        <dbReference type="ARBA" id="ARBA00022840"/>
    </source>
</evidence>
<dbReference type="SMART" id="SM00233">
    <property type="entry name" value="PH"/>
    <property type="match status" value="1"/>
</dbReference>
<dbReference type="InterPro" id="IPR008984">
    <property type="entry name" value="SMAD_FHA_dom_sf"/>
</dbReference>
<dbReference type="Gene3D" id="2.60.200.20">
    <property type="match status" value="1"/>
</dbReference>
<feature type="binding site" evidence="5">
    <location>
        <begin position="116"/>
        <end position="123"/>
    </location>
    <ligand>
        <name>ATP</name>
        <dbReference type="ChEBI" id="CHEBI:30616"/>
    </ligand>
</feature>
<feature type="domain" description="Kinesin motor" evidence="8">
    <location>
        <begin position="21"/>
        <end position="383"/>
    </location>
</feature>
<evidence type="ECO:0000256" key="3">
    <source>
        <dbReference type="ARBA" id="ARBA00023054"/>
    </source>
</evidence>
<dbReference type="SMART" id="SM00129">
    <property type="entry name" value="KISc"/>
    <property type="match status" value="1"/>
</dbReference>
<dbReference type="OrthoDB" id="3176171at2759"/>
<keyword evidence="4 5" id="KW-0505">Motor protein</keyword>
<keyword evidence="1 5" id="KW-0547">Nucleotide-binding</keyword>
<evidence type="ECO:0000256" key="1">
    <source>
        <dbReference type="ARBA" id="ARBA00022741"/>
    </source>
</evidence>
<dbReference type="PRINTS" id="PR00380">
    <property type="entry name" value="KINESINHEAVY"/>
</dbReference>
<dbReference type="EMBL" id="KI913154">
    <property type="protein sequence ID" value="ETV72352.1"/>
    <property type="molecule type" value="Genomic_DNA"/>
</dbReference>
<sequence>MGPDTSLASSAPPTISSSSCAIRVVVRVRPMSHKEKAASQVPVVEVNTKNSLQLRQPGVGDQDTNPPRTFLFDHCYGDALSTGKDDPVQEALFGDIGRDIVVNAFGGFNCSVFAYGQTGSGKTYTMVGDKSERGKGLIPRICEALFDAIDKARAKDSTSSDDPHKTIYSVHMNYCEIYKERVKDLLDEVKAPMHGLMSPTADSSSRPLKIREHPVHGPFVEGLITRPVGSYAEIEEELIAGQKLRTVAATLMNPTSSRSHAIFTIMFTQTRVDPVTLSAHEKTSKICLVDLAGSERSDTSGTSGDRLKEASMINKSLFTLGRVISSLGAKERIPYRDSTLTWLLKESLGGNAKTTMLAMVSPASANYDETLSTLRYAESAKKIINRAVVNEDENDAIIRQLRNQIEDLKGQLMGSQRRRSSETSAGLVKSLLEREEMLGQLQRDVKRHEKCLQLPSGDPSLINLQEDLLDNEPLAYVLEPGMTVLGADPTATFQEPGSTTTDHVHRRSSFLGDVILQQADNQAVHPVHLTHDADTLLPVHVKILNDKGFITLEPCPSAIVYVNGVSIHSFTPLKHRDRIQVGLHHNFRVFVPSEARCRRHTSKTDTQTEEANALCAQADIPYRFQRQVTSDVSILMADTGKECGITWDPPLFIDRLDTLRAYNADRIDKAVLVSMLGLPPLSVQTGEMDPIEDNEEEVAVDETDDTTIDDEAHLGVVAANPLTIEIPPPLQFASKHPDADPQFQPRSSAVRLMGEARLYSGGGGVACSIPNSVSTKKIHMVDRVVSVFDPVGLHVASITLEMTTEYYQKTNPDVSKHVISVVWKELRFHTPQLSSEGVYISYHGWATKRGATPKVTSITGVFAFGHQRTSFEVLVPRKQNVDEFFQNEYLSMDVWGWGKVPPSPLSRPLSSSSSSSSLLSELSTSSLQQDPLLPRRPHTSKVDVFVSVDVEERRKADGLYAPVTVKEDGTLRLSQHTSRRLVVRVVQADQQPFCLGSIAHIRIAPARPTTGHSKSQSQFEAATALGSATLGGFFKRFGTKDTLEPHMEDWTTWTTLPIRGPIQVDKEARSVVCVMKWDADPREAVDGRGQRRVFRIALAVETTLSCVPVVLSTKFTAKVLGKMKKDTVWWAREHVSRMHRLGHWFSMDVGLDDDAPRTEVVAEKLLDHFGKGMEKLQAAYKLERFRQQVAAEAAVHGEAALIRVANLPDLEFQLTRERDEWTIASRSMPQVTIHVMSGVQMNPPAAPPNFSTHKTRALTDPSPSDPLAGEWSGYLMQATSSSSMWNRRWFVLQRPLLCCYKTFAKGEVVGVLDISKCTVEIDKHMTLFPFSFRVTSVVDKVPMTWQLQASSADEMQAWIHGIAPAAMLDKQY</sequence>
<dbReference type="STRING" id="112090.W4FXY1"/>
<dbReference type="PROSITE" id="PS50003">
    <property type="entry name" value="PH_DOMAIN"/>
    <property type="match status" value="1"/>
</dbReference>
<dbReference type="InterPro" id="IPR019821">
    <property type="entry name" value="Kinesin_motor_CS"/>
</dbReference>
<dbReference type="InterPro" id="IPR011993">
    <property type="entry name" value="PH-like_dom_sf"/>
</dbReference>
<dbReference type="PROSITE" id="PS50067">
    <property type="entry name" value="KINESIN_MOTOR_2"/>
    <property type="match status" value="1"/>
</dbReference>
<evidence type="ECO:0008006" key="10">
    <source>
        <dbReference type="Google" id="ProtNLM"/>
    </source>
</evidence>
<evidence type="ECO:0000256" key="6">
    <source>
        <dbReference type="SAM" id="Coils"/>
    </source>
</evidence>
<organism evidence="9">
    <name type="scientific">Aphanomyces astaci</name>
    <name type="common">Crayfish plague agent</name>
    <dbReference type="NCBI Taxonomy" id="112090"/>
    <lineage>
        <taxon>Eukaryota</taxon>
        <taxon>Sar</taxon>
        <taxon>Stramenopiles</taxon>
        <taxon>Oomycota</taxon>
        <taxon>Saprolegniomycetes</taxon>
        <taxon>Saprolegniales</taxon>
        <taxon>Verrucalvaceae</taxon>
        <taxon>Aphanomyces</taxon>
    </lineage>
</organism>
<feature type="coiled-coil region" evidence="6">
    <location>
        <begin position="391"/>
        <end position="418"/>
    </location>
</feature>
<reference evidence="9" key="1">
    <citation type="submission" date="2013-12" db="EMBL/GenBank/DDBJ databases">
        <title>The Genome Sequence of Aphanomyces astaci APO3.</title>
        <authorList>
            <consortium name="The Broad Institute Genomics Platform"/>
            <person name="Russ C."/>
            <person name="Tyler B."/>
            <person name="van West P."/>
            <person name="Dieguez-Uribeondo J."/>
            <person name="Young S.K."/>
            <person name="Zeng Q."/>
            <person name="Gargeya S."/>
            <person name="Fitzgerald M."/>
            <person name="Abouelleil A."/>
            <person name="Alvarado L."/>
            <person name="Chapman S.B."/>
            <person name="Gainer-Dewar J."/>
            <person name="Goldberg J."/>
            <person name="Griggs A."/>
            <person name="Gujja S."/>
            <person name="Hansen M."/>
            <person name="Howarth C."/>
            <person name="Imamovic A."/>
            <person name="Ireland A."/>
            <person name="Larimer J."/>
            <person name="McCowan C."/>
            <person name="Murphy C."/>
            <person name="Pearson M."/>
            <person name="Poon T.W."/>
            <person name="Priest M."/>
            <person name="Roberts A."/>
            <person name="Saif S."/>
            <person name="Shea T."/>
            <person name="Sykes S."/>
            <person name="Wortman J."/>
            <person name="Nusbaum C."/>
            <person name="Birren B."/>
        </authorList>
    </citation>
    <scope>NUCLEOTIDE SEQUENCE [LARGE SCALE GENOMIC DNA]</scope>
    <source>
        <strain evidence="9">APO3</strain>
    </source>
</reference>
<evidence type="ECO:0000259" key="7">
    <source>
        <dbReference type="PROSITE" id="PS50003"/>
    </source>
</evidence>
<dbReference type="GeneID" id="20814501"/>
<dbReference type="Gene3D" id="2.30.29.30">
    <property type="entry name" value="Pleckstrin-homology domain (PH domain)/Phosphotyrosine-binding domain (PTB)"/>
    <property type="match status" value="1"/>
</dbReference>
<dbReference type="PROSITE" id="PS00411">
    <property type="entry name" value="KINESIN_MOTOR_1"/>
    <property type="match status" value="1"/>
</dbReference>
<feature type="domain" description="PH" evidence="7">
    <location>
        <begin position="1268"/>
        <end position="1367"/>
    </location>
</feature>
<dbReference type="GO" id="GO:0008017">
    <property type="term" value="F:microtubule binding"/>
    <property type="evidence" value="ECO:0007669"/>
    <property type="project" value="InterPro"/>
</dbReference>
<name>W4FXY1_APHAT</name>
<evidence type="ECO:0000259" key="8">
    <source>
        <dbReference type="PROSITE" id="PS50067"/>
    </source>
</evidence>
<dbReference type="InterPro" id="IPR027417">
    <property type="entry name" value="P-loop_NTPase"/>
</dbReference>
<dbReference type="InterPro" id="IPR001752">
    <property type="entry name" value="Kinesin_motor_dom"/>
</dbReference>
<dbReference type="PANTHER" id="PTHR47117">
    <property type="entry name" value="STAR-RELATED LIPID TRANSFER PROTEIN 9"/>
    <property type="match status" value="1"/>
</dbReference>
<gene>
    <name evidence="9" type="ORF">H257_12505</name>
</gene>
<dbReference type="Pfam" id="PF00225">
    <property type="entry name" value="Kinesin"/>
    <property type="match status" value="1"/>
</dbReference>
<dbReference type="SUPFAM" id="SSF49879">
    <property type="entry name" value="SMAD/FHA domain"/>
    <property type="match status" value="1"/>
</dbReference>
<dbReference type="GO" id="GO:0005524">
    <property type="term" value="F:ATP binding"/>
    <property type="evidence" value="ECO:0007669"/>
    <property type="project" value="UniProtKB-UniRule"/>
</dbReference>
<dbReference type="SUPFAM" id="SSF52540">
    <property type="entry name" value="P-loop containing nucleoside triphosphate hydrolases"/>
    <property type="match status" value="1"/>
</dbReference>
<dbReference type="Pfam" id="PF00169">
    <property type="entry name" value="PH"/>
    <property type="match status" value="1"/>
</dbReference>
<dbReference type="SUPFAM" id="SSF50729">
    <property type="entry name" value="PH domain-like"/>
    <property type="match status" value="1"/>
</dbReference>
<dbReference type="InterPro" id="IPR036961">
    <property type="entry name" value="Kinesin_motor_dom_sf"/>
</dbReference>
<dbReference type="VEuPathDB" id="FungiDB:H257_12505"/>
<keyword evidence="2 5" id="KW-0067">ATP-binding</keyword>
<protein>
    <recommendedName>
        <fullName evidence="10">Kinesin motor domain-containing protein</fullName>
    </recommendedName>
</protein>
<dbReference type="GO" id="GO:0003777">
    <property type="term" value="F:microtubule motor activity"/>
    <property type="evidence" value="ECO:0007669"/>
    <property type="project" value="InterPro"/>
</dbReference>
<dbReference type="RefSeq" id="XP_009838034.1">
    <property type="nucleotide sequence ID" value="XM_009839732.1"/>
</dbReference>